<accession>A0ABT8KWH7</accession>
<sequence length="317" mass="37138">MKTEIVQRYDLDKNRKISRVLPINNIDFAVLTLTYQSDKPMLLIHGNYERRIELPDVKSYDELNGFCSLFKYKHGFGLAERFGRLFLCPNLNGDLKKVQIEQPYSKDEVLQPFLSGISYRALDDSFLLGIEDELSYFFPAKYWTRMKLKNKKVFGFNLPQLSPVLDELRVLEINKYPPTDRNYSDGEWLNIQTFGVDENKLLIHTNGGAATRSKSGPDFQFSIISEFDSNFRFIDNHKVEEGKVFFSVDKKFFIILSRNNKKLFVYDKDNIQLKFEVSLTSRQNLGTANPRFISIDIREDFLYIYGRDFLNICKLIK</sequence>
<dbReference type="RefSeq" id="WP_346754327.1">
    <property type="nucleotide sequence ID" value="NZ_JAUJEA010000010.1"/>
</dbReference>
<protein>
    <submittedName>
        <fullName evidence="1">Uncharacterized protein</fullName>
    </submittedName>
</protein>
<keyword evidence="2" id="KW-1185">Reference proteome</keyword>
<dbReference type="EMBL" id="JAUJEA010000010">
    <property type="protein sequence ID" value="MDN5204302.1"/>
    <property type="molecule type" value="Genomic_DNA"/>
</dbReference>
<comment type="caution">
    <text evidence="1">The sequence shown here is derived from an EMBL/GenBank/DDBJ whole genome shotgun (WGS) entry which is preliminary data.</text>
</comment>
<dbReference type="Proteomes" id="UP001172082">
    <property type="component" value="Unassembled WGS sequence"/>
</dbReference>
<evidence type="ECO:0000313" key="1">
    <source>
        <dbReference type="EMBL" id="MDN5204302.1"/>
    </source>
</evidence>
<proteinExistence type="predicted"/>
<gene>
    <name evidence="1" type="ORF">QQ008_23115</name>
</gene>
<organism evidence="1 2">
    <name type="scientific">Splendidivirga corallicola</name>
    <dbReference type="NCBI Taxonomy" id="3051826"/>
    <lineage>
        <taxon>Bacteria</taxon>
        <taxon>Pseudomonadati</taxon>
        <taxon>Bacteroidota</taxon>
        <taxon>Cytophagia</taxon>
        <taxon>Cytophagales</taxon>
        <taxon>Splendidivirgaceae</taxon>
        <taxon>Splendidivirga</taxon>
    </lineage>
</organism>
<reference evidence="1" key="1">
    <citation type="submission" date="2023-06" db="EMBL/GenBank/DDBJ databases">
        <title>Genomic of Parafulvivirga corallium.</title>
        <authorList>
            <person name="Wang G."/>
        </authorList>
    </citation>
    <scope>NUCLEOTIDE SEQUENCE</scope>
    <source>
        <strain evidence="1">BMA10</strain>
    </source>
</reference>
<name>A0ABT8KWH7_9BACT</name>
<evidence type="ECO:0000313" key="2">
    <source>
        <dbReference type="Proteomes" id="UP001172082"/>
    </source>
</evidence>